<gene>
    <name evidence="3" type="ORF">CKF59_04175</name>
</gene>
<feature type="coiled-coil region" evidence="1">
    <location>
        <begin position="152"/>
        <end position="186"/>
    </location>
</feature>
<dbReference type="AlphaFoldDB" id="A0A3A1YCH7"/>
<dbReference type="Proteomes" id="UP000265964">
    <property type="component" value="Unassembled WGS sequence"/>
</dbReference>
<evidence type="ECO:0000256" key="1">
    <source>
        <dbReference type="SAM" id="Coils"/>
    </source>
</evidence>
<dbReference type="RefSeq" id="WP_119534719.1">
    <property type="nucleotide sequence ID" value="NZ_NRJF01000107.1"/>
</dbReference>
<protein>
    <submittedName>
        <fullName evidence="3">Uncharacterized protein</fullName>
    </submittedName>
</protein>
<organism evidence="3 4">
    <name type="scientific">Psittacicella gerlachiana</name>
    <dbReference type="NCBI Taxonomy" id="2028574"/>
    <lineage>
        <taxon>Bacteria</taxon>
        <taxon>Pseudomonadati</taxon>
        <taxon>Pseudomonadota</taxon>
        <taxon>Gammaproteobacteria</taxon>
        <taxon>Pasteurellales</taxon>
        <taxon>Psittacicellaceae</taxon>
        <taxon>Psittacicella</taxon>
    </lineage>
</organism>
<name>A0A3A1YCH7_9GAMM</name>
<comment type="caution">
    <text evidence="3">The sequence shown here is derived from an EMBL/GenBank/DDBJ whole genome shotgun (WGS) entry which is preliminary data.</text>
</comment>
<reference evidence="3 4" key="1">
    <citation type="submission" date="2017-08" db="EMBL/GenBank/DDBJ databases">
        <title>Reclassification of Bisgaard taxon 37 and 44.</title>
        <authorList>
            <person name="Christensen H."/>
        </authorList>
    </citation>
    <scope>NUCLEOTIDE SEQUENCE [LARGE SCALE GENOMIC DNA]</scope>
    <source>
        <strain evidence="3 4">EEAB3T1</strain>
    </source>
</reference>
<proteinExistence type="predicted"/>
<keyword evidence="2" id="KW-1133">Transmembrane helix</keyword>
<keyword evidence="4" id="KW-1185">Reference proteome</keyword>
<feature type="transmembrane region" description="Helical" evidence="2">
    <location>
        <begin position="241"/>
        <end position="260"/>
    </location>
</feature>
<keyword evidence="1" id="KW-0175">Coiled coil</keyword>
<evidence type="ECO:0000313" key="3">
    <source>
        <dbReference type="EMBL" id="RIY35076.1"/>
    </source>
</evidence>
<evidence type="ECO:0000256" key="2">
    <source>
        <dbReference type="SAM" id="Phobius"/>
    </source>
</evidence>
<accession>A0A3A1YCH7</accession>
<dbReference type="EMBL" id="NRJF01000107">
    <property type="protein sequence ID" value="RIY35076.1"/>
    <property type="molecule type" value="Genomic_DNA"/>
</dbReference>
<feature type="coiled-coil region" evidence="1">
    <location>
        <begin position="1"/>
        <end position="109"/>
    </location>
</feature>
<evidence type="ECO:0000313" key="4">
    <source>
        <dbReference type="Proteomes" id="UP000265964"/>
    </source>
</evidence>
<sequence length="261" mass="30390">MDNNEQLVLTLQQLNQKLEHRLQELTVKSQEKITNLNSIYEKQNSEILELKKVVENLHSELNKATEQEAKALEFYKDAKIKLEKSTTKLKQTRNQNNDFESVSQSLNSEIKEIGLKIDKISSNSNSIQALNLIEKLIRELSLHSSNEVSDNNVNLEVDLQDIELRLKQKEEEVAKLEELITLKEGQLKETKGTLNHKVDYDSKYKELRNLLAEFNLIPQDTSIKLSDFKEKVEEMKEMNSFKLRLFFLMLISLVLLLVFIN</sequence>
<keyword evidence="2" id="KW-0812">Transmembrane</keyword>
<keyword evidence="2" id="KW-0472">Membrane</keyword>